<reference evidence="1 2" key="1">
    <citation type="submission" date="2019-06" db="EMBL/GenBank/DDBJ databases">
        <authorList>
            <person name="Rodrigo-Torres L."/>
            <person name="Arahal R. D."/>
            <person name="Lucena T."/>
        </authorList>
    </citation>
    <scope>NUCLEOTIDE SEQUENCE [LARGE SCALE GENOMIC DNA]</scope>
    <source>
        <strain evidence="1 2">SB0023/3</strain>
    </source>
</reference>
<keyword evidence="2" id="KW-1185">Reference proteome</keyword>
<dbReference type="AlphaFoldDB" id="A0A509EI87"/>
<name>A0A509EI87_9HYPH</name>
<organism evidence="1 2">
    <name type="scientific">Methylobacterium symbioticum</name>
    <dbReference type="NCBI Taxonomy" id="2584084"/>
    <lineage>
        <taxon>Bacteria</taxon>
        <taxon>Pseudomonadati</taxon>
        <taxon>Pseudomonadota</taxon>
        <taxon>Alphaproteobacteria</taxon>
        <taxon>Hyphomicrobiales</taxon>
        <taxon>Methylobacteriaceae</taxon>
        <taxon>Methylobacterium</taxon>
    </lineage>
</organism>
<proteinExistence type="predicted"/>
<dbReference type="EMBL" id="CABFPH010000090">
    <property type="protein sequence ID" value="VUD73880.1"/>
    <property type="molecule type" value="Genomic_DNA"/>
</dbReference>
<protein>
    <submittedName>
        <fullName evidence="1">Uncharacterized protein</fullName>
    </submittedName>
</protein>
<dbReference type="Proteomes" id="UP000410984">
    <property type="component" value="Unassembled WGS sequence"/>
</dbReference>
<evidence type="ECO:0000313" key="1">
    <source>
        <dbReference type="EMBL" id="VUD73880.1"/>
    </source>
</evidence>
<gene>
    <name evidence="1" type="ORF">MET9862_04502</name>
</gene>
<evidence type="ECO:0000313" key="2">
    <source>
        <dbReference type="Proteomes" id="UP000410984"/>
    </source>
</evidence>
<accession>A0A509EI87</accession>
<sequence>MGELTLFVCSAGSAVLLMGVLATGILSALDRSDSSGATTPAGEACP</sequence>